<evidence type="ECO:0000313" key="2">
    <source>
        <dbReference type="Proteomes" id="UP000317770"/>
    </source>
</evidence>
<comment type="caution">
    <text evidence="1">The sequence shown here is derived from an EMBL/GenBank/DDBJ whole genome shotgun (WGS) entry which is preliminary data.</text>
</comment>
<dbReference type="RefSeq" id="WP_144480373.1">
    <property type="nucleotide sequence ID" value="NZ_VNKI01000011.1"/>
</dbReference>
<accession>A0A8B5XU72</accession>
<name>A0A8B5XU72_9BACI</name>
<dbReference type="AlphaFoldDB" id="A0A8B5XU72"/>
<proteinExistence type="predicted"/>
<sequence>MAKKNLQSEACSFYGYTVLNIIEENVDDLFDAYEHEVLCTILINHFVYNSSTFKRELKKKLNKAILAMINYCDFEPKDIFLSGDNYTKNDVKKLLDETINKLIDRNLIDYSTNWLQPGLILSARTLDIVNKEVFSYID</sequence>
<dbReference type="Proteomes" id="UP000317770">
    <property type="component" value="Unassembled WGS sequence"/>
</dbReference>
<organism evidence="1 2">
    <name type="scientific">Peribacillus simplex</name>
    <dbReference type="NCBI Taxonomy" id="1478"/>
    <lineage>
        <taxon>Bacteria</taxon>
        <taxon>Bacillati</taxon>
        <taxon>Bacillota</taxon>
        <taxon>Bacilli</taxon>
        <taxon>Bacillales</taxon>
        <taxon>Bacillaceae</taxon>
        <taxon>Peribacillus</taxon>
    </lineage>
</organism>
<gene>
    <name evidence="1" type="ORF">FQP34_22070</name>
</gene>
<evidence type="ECO:0000313" key="1">
    <source>
        <dbReference type="EMBL" id="TVX77822.1"/>
    </source>
</evidence>
<dbReference type="EMBL" id="VNKI01000011">
    <property type="protein sequence ID" value="TVX77822.1"/>
    <property type="molecule type" value="Genomic_DNA"/>
</dbReference>
<protein>
    <submittedName>
        <fullName evidence="1">Uncharacterized protein</fullName>
    </submittedName>
</protein>
<reference evidence="1 2" key="1">
    <citation type="submission" date="2019-07" db="EMBL/GenBank/DDBJ databases">
        <title>Genome assembly of Bacillus simplex strain GGC-P6A.</title>
        <authorList>
            <person name="Jennings M.E."/>
            <person name="Barton H.A."/>
        </authorList>
    </citation>
    <scope>NUCLEOTIDE SEQUENCE [LARGE SCALE GENOMIC DNA]</scope>
    <source>
        <strain evidence="1 2">GGC-P6A</strain>
    </source>
</reference>